<sequence>MASSDMAFLIPHSYNLHSRNKQPSEKDGRRCSPSWLRHCTVVPNEEAGRLQRFSKGKHVERPRKPQETGGTTAQSDAAKIKEILKSELECLICRCLDDAIHTESSADIWLVVAVSLLGLRSKVEGTCHTVVLHAA</sequence>
<feature type="region of interest" description="Disordered" evidence="1">
    <location>
        <begin position="51"/>
        <end position="76"/>
    </location>
</feature>
<dbReference type="EMBL" id="MU154719">
    <property type="protein sequence ID" value="KAF9488318.1"/>
    <property type="molecule type" value="Genomic_DNA"/>
</dbReference>
<feature type="compositionally biased region" description="Basic and acidic residues" evidence="1">
    <location>
        <begin position="57"/>
        <end position="66"/>
    </location>
</feature>
<gene>
    <name evidence="2" type="ORF">BDN71DRAFT_1436210</name>
</gene>
<evidence type="ECO:0000256" key="1">
    <source>
        <dbReference type="SAM" id="MobiDB-lite"/>
    </source>
</evidence>
<comment type="caution">
    <text evidence="2">The sequence shown here is derived from an EMBL/GenBank/DDBJ whole genome shotgun (WGS) entry which is preliminary data.</text>
</comment>
<name>A0A9P6DA46_PLEER</name>
<accession>A0A9P6DA46</accession>
<dbReference type="Proteomes" id="UP000807025">
    <property type="component" value="Unassembled WGS sequence"/>
</dbReference>
<dbReference type="OrthoDB" id="3092677at2759"/>
<evidence type="ECO:0000313" key="2">
    <source>
        <dbReference type="EMBL" id="KAF9488318.1"/>
    </source>
</evidence>
<keyword evidence="3" id="KW-1185">Reference proteome</keyword>
<proteinExistence type="predicted"/>
<dbReference type="AlphaFoldDB" id="A0A9P6DA46"/>
<protein>
    <submittedName>
        <fullName evidence="2">Uncharacterized protein</fullName>
    </submittedName>
</protein>
<organism evidence="2 3">
    <name type="scientific">Pleurotus eryngii</name>
    <name type="common">Boletus of the steppes</name>
    <dbReference type="NCBI Taxonomy" id="5323"/>
    <lineage>
        <taxon>Eukaryota</taxon>
        <taxon>Fungi</taxon>
        <taxon>Dikarya</taxon>
        <taxon>Basidiomycota</taxon>
        <taxon>Agaricomycotina</taxon>
        <taxon>Agaricomycetes</taxon>
        <taxon>Agaricomycetidae</taxon>
        <taxon>Agaricales</taxon>
        <taxon>Pleurotineae</taxon>
        <taxon>Pleurotaceae</taxon>
        <taxon>Pleurotus</taxon>
    </lineage>
</organism>
<evidence type="ECO:0000313" key="3">
    <source>
        <dbReference type="Proteomes" id="UP000807025"/>
    </source>
</evidence>
<reference evidence="2" key="1">
    <citation type="submission" date="2020-11" db="EMBL/GenBank/DDBJ databases">
        <authorList>
            <consortium name="DOE Joint Genome Institute"/>
            <person name="Ahrendt S."/>
            <person name="Riley R."/>
            <person name="Andreopoulos W."/>
            <person name="Labutti K."/>
            <person name="Pangilinan J."/>
            <person name="Ruiz-Duenas F.J."/>
            <person name="Barrasa J.M."/>
            <person name="Sanchez-Garcia M."/>
            <person name="Camarero S."/>
            <person name="Miyauchi S."/>
            <person name="Serrano A."/>
            <person name="Linde D."/>
            <person name="Babiker R."/>
            <person name="Drula E."/>
            <person name="Ayuso-Fernandez I."/>
            <person name="Pacheco R."/>
            <person name="Padilla G."/>
            <person name="Ferreira P."/>
            <person name="Barriuso J."/>
            <person name="Kellner H."/>
            <person name="Castanera R."/>
            <person name="Alfaro M."/>
            <person name="Ramirez L."/>
            <person name="Pisabarro A.G."/>
            <person name="Kuo A."/>
            <person name="Tritt A."/>
            <person name="Lipzen A."/>
            <person name="He G."/>
            <person name="Yan M."/>
            <person name="Ng V."/>
            <person name="Cullen D."/>
            <person name="Martin F."/>
            <person name="Rosso M.-N."/>
            <person name="Henrissat B."/>
            <person name="Hibbett D."/>
            <person name="Martinez A.T."/>
            <person name="Grigoriev I.V."/>
        </authorList>
    </citation>
    <scope>NUCLEOTIDE SEQUENCE</scope>
    <source>
        <strain evidence="2">ATCC 90797</strain>
    </source>
</reference>